<protein>
    <submittedName>
        <fullName evidence="1">TetR/AcrR family transcriptional regulator</fullName>
    </submittedName>
</protein>
<dbReference type="EMBL" id="JAUCMM010000002">
    <property type="protein sequence ID" value="MDM7887830.1"/>
    <property type="molecule type" value="Genomic_DNA"/>
</dbReference>
<evidence type="ECO:0000313" key="1">
    <source>
        <dbReference type="EMBL" id="MDM7887830.1"/>
    </source>
</evidence>
<evidence type="ECO:0000313" key="2">
    <source>
        <dbReference type="Proteomes" id="UP001235720"/>
    </source>
</evidence>
<dbReference type="SUPFAM" id="SSF48498">
    <property type="entry name" value="Tetracyclin repressor-like, C-terminal domain"/>
    <property type="match status" value="1"/>
</dbReference>
<dbReference type="SUPFAM" id="SSF46689">
    <property type="entry name" value="Homeodomain-like"/>
    <property type="match status" value="1"/>
</dbReference>
<dbReference type="InterPro" id="IPR036271">
    <property type="entry name" value="Tet_transcr_reg_TetR-rel_C_sf"/>
</dbReference>
<dbReference type="InterPro" id="IPR009057">
    <property type="entry name" value="Homeodomain-like_sf"/>
</dbReference>
<organism evidence="1 2">
    <name type="scientific">Curtobacterium subtropicum</name>
    <dbReference type="NCBI Taxonomy" id="3055138"/>
    <lineage>
        <taxon>Bacteria</taxon>
        <taxon>Bacillati</taxon>
        <taxon>Actinomycetota</taxon>
        <taxon>Actinomycetes</taxon>
        <taxon>Micrococcales</taxon>
        <taxon>Microbacteriaceae</taxon>
        <taxon>Curtobacterium</taxon>
    </lineage>
</organism>
<comment type="caution">
    <text evidence="1">The sequence shown here is derived from an EMBL/GenBank/DDBJ whole genome shotgun (WGS) entry which is preliminary data.</text>
</comment>
<name>A0ABT7TE21_9MICO</name>
<reference evidence="1 2" key="1">
    <citation type="submission" date="2023-06" db="EMBL/GenBank/DDBJ databases">
        <authorList>
            <person name="Feng G."/>
            <person name="Li J."/>
            <person name="Zhu H."/>
        </authorList>
    </citation>
    <scope>NUCLEOTIDE SEQUENCE [LARGE SCALE GENOMIC DNA]</scope>
    <source>
        <strain evidence="1 2">RHCJP20</strain>
    </source>
</reference>
<keyword evidence="2" id="KW-1185">Reference proteome</keyword>
<sequence>MADMHGARIDDDATLAERIVRGAIRAYRLHPFHDVDAATIAETCGVDRAVVDRLFPTWDGLLLVVYDRWLQLRGSRRSSVQRCTLDHVRTTLAEDVADPGLVRLLAGVLPLAASERDFAGFFRKRFEEYVEELTVGLQRDVDAGTEVIGIPAHQAATQLLAVYEGLQVQMLVRPYLDVLVEYDRAVHTLRHGWREPEPVAWDLDAALVRG</sequence>
<gene>
    <name evidence="1" type="ORF">QUG98_05115</name>
</gene>
<dbReference type="RefSeq" id="WP_289469536.1">
    <property type="nucleotide sequence ID" value="NZ_JAUCMM010000002.1"/>
</dbReference>
<accession>A0ABT7TE21</accession>
<dbReference type="Proteomes" id="UP001235720">
    <property type="component" value="Unassembled WGS sequence"/>
</dbReference>
<proteinExistence type="predicted"/>
<dbReference type="Gene3D" id="1.10.357.10">
    <property type="entry name" value="Tetracycline Repressor, domain 2"/>
    <property type="match status" value="1"/>
</dbReference>